<protein>
    <recommendedName>
        <fullName evidence="2">BTB domain-containing protein</fullName>
    </recommendedName>
</protein>
<keyword evidence="4" id="KW-1185">Reference proteome</keyword>
<dbReference type="SMART" id="SM00225">
    <property type="entry name" value="BTB"/>
    <property type="match status" value="1"/>
</dbReference>
<feature type="compositionally biased region" description="Polar residues" evidence="1">
    <location>
        <begin position="160"/>
        <end position="174"/>
    </location>
</feature>
<evidence type="ECO:0000313" key="4">
    <source>
        <dbReference type="Proteomes" id="UP000683360"/>
    </source>
</evidence>
<feature type="compositionally biased region" description="Acidic residues" evidence="1">
    <location>
        <begin position="82"/>
        <end position="92"/>
    </location>
</feature>
<dbReference type="OrthoDB" id="6128751at2759"/>
<dbReference type="InterPro" id="IPR011333">
    <property type="entry name" value="SKP1/BTB/POZ_sf"/>
</dbReference>
<dbReference type="InterPro" id="IPR003131">
    <property type="entry name" value="T1-type_BTB"/>
</dbReference>
<dbReference type="SUPFAM" id="SSF54695">
    <property type="entry name" value="POZ domain"/>
    <property type="match status" value="1"/>
</dbReference>
<gene>
    <name evidence="3" type="ORF">MEDL_36575</name>
</gene>
<dbReference type="Pfam" id="PF02214">
    <property type="entry name" value="BTB_2"/>
    <property type="match status" value="1"/>
</dbReference>
<comment type="caution">
    <text evidence="3">The sequence shown here is derived from an EMBL/GenBank/DDBJ whole genome shotgun (WGS) entry which is preliminary data.</text>
</comment>
<feature type="compositionally biased region" description="Acidic residues" evidence="1">
    <location>
        <begin position="1"/>
        <end position="12"/>
    </location>
</feature>
<dbReference type="Gene3D" id="3.30.710.10">
    <property type="entry name" value="Potassium Channel Kv1.1, Chain A"/>
    <property type="match status" value="1"/>
</dbReference>
<evidence type="ECO:0000313" key="3">
    <source>
        <dbReference type="EMBL" id="CAG2223309.1"/>
    </source>
</evidence>
<dbReference type="InterPro" id="IPR000210">
    <property type="entry name" value="BTB/POZ_dom"/>
</dbReference>
<feature type="compositionally biased region" description="Polar residues" evidence="1">
    <location>
        <begin position="63"/>
        <end position="80"/>
    </location>
</feature>
<feature type="domain" description="BTB" evidence="2">
    <location>
        <begin position="462"/>
        <end position="566"/>
    </location>
</feature>
<feature type="compositionally biased region" description="Low complexity" evidence="1">
    <location>
        <begin position="143"/>
        <end position="159"/>
    </location>
</feature>
<dbReference type="PANTHER" id="PTHR11145">
    <property type="entry name" value="BTB/POZ DOMAIN-CONTAINING ADAPTER FOR CUL3-MEDIATED RHOA DEGRADATION PROTEIN FAMILY MEMBER"/>
    <property type="match status" value="1"/>
</dbReference>
<dbReference type="AlphaFoldDB" id="A0A8S3SUL0"/>
<feature type="region of interest" description="Disordered" evidence="1">
    <location>
        <begin position="142"/>
        <end position="174"/>
    </location>
</feature>
<feature type="compositionally biased region" description="Basic and acidic residues" evidence="1">
    <location>
        <begin position="19"/>
        <end position="32"/>
    </location>
</feature>
<accession>A0A8S3SUL0</accession>
<dbReference type="Proteomes" id="UP000683360">
    <property type="component" value="Unassembled WGS sequence"/>
</dbReference>
<dbReference type="PANTHER" id="PTHR11145:SF19">
    <property type="entry name" value="BTB DOMAIN-CONTAINING PROTEIN-RELATED"/>
    <property type="match status" value="1"/>
</dbReference>
<organism evidence="3 4">
    <name type="scientific">Mytilus edulis</name>
    <name type="common">Blue mussel</name>
    <dbReference type="NCBI Taxonomy" id="6550"/>
    <lineage>
        <taxon>Eukaryota</taxon>
        <taxon>Metazoa</taxon>
        <taxon>Spiralia</taxon>
        <taxon>Lophotrochozoa</taxon>
        <taxon>Mollusca</taxon>
        <taxon>Bivalvia</taxon>
        <taxon>Autobranchia</taxon>
        <taxon>Pteriomorphia</taxon>
        <taxon>Mytilida</taxon>
        <taxon>Mytiloidea</taxon>
        <taxon>Mytilidae</taxon>
        <taxon>Mytilinae</taxon>
        <taxon>Mytilus</taxon>
    </lineage>
</organism>
<evidence type="ECO:0000259" key="2">
    <source>
        <dbReference type="SMART" id="SM00225"/>
    </source>
</evidence>
<sequence>MSDLSEISDDESGTQVQNQRKEKGIKRSRELPNFDSEEDDDLQHDGLADSISSTDDIQPPPFRQSSSGNTRHLTVNQVLNQIDDEDTDDDHDDSTTTSMETAPYTCSSTPVRQTITAAVQIGETPPVQSARRCQEPVARILNRPASSSHSATTPSTRHSVNTSTPSPNMTKGTSSTQQLLLKVLENQQEILKRIKTIEMEVKIKKTTEKPVDIKVPNGMKNAVKVGYKEGVRQGLKWQFEGKRVNDADNREMSDYITTFVKGWNSAYSDQTVINCALSRYFLTKRQEETAIKKDRLEGEKKRRAAYERKKEKAKRRLCALEKMELGINKKAKIMEVMKPAYMSSDEENGQDGFITHQPSWQSSKFKDYKSKLDNAYKNVCSKASLRLLQKRTIGNQSQKDVPQLAENCQWIKPTLDSRPQNTENVVVEPVETIIEPIRNFEFSAQTELVQTFLQSLQDTQENTLTLNVGGMKIETSKNTLRADPSCVFALMLQPLSPFRPSNNVYFFDRDPAHFKIILNYLRNNCNVEKRYLPREHIYLYELLQEAKFYKLSGLVTTVQERLNDLCACRLSSF</sequence>
<name>A0A8S3SUL0_MYTED</name>
<proteinExistence type="predicted"/>
<dbReference type="InterPro" id="IPR045068">
    <property type="entry name" value="BACURD1-3"/>
</dbReference>
<dbReference type="EMBL" id="CAJPWZ010001782">
    <property type="protein sequence ID" value="CAG2223309.1"/>
    <property type="molecule type" value="Genomic_DNA"/>
</dbReference>
<evidence type="ECO:0000256" key="1">
    <source>
        <dbReference type="SAM" id="MobiDB-lite"/>
    </source>
</evidence>
<feature type="region of interest" description="Disordered" evidence="1">
    <location>
        <begin position="1"/>
        <end position="109"/>
    </location>
</feature>
<dbReference type="GO" id="GO:0051260">
    <property type="term" value="P:protein homooligomerization"/>
    <property type="evidence" value="ECO:0007669"/>
    <property type="project" value="InterPro"/>
</dbReference>
<reference evidence="3" key="1">
    <citation type="submission" date="2021-03" db="EMBL/GenBank/DDBJ databases">
        <authorList>
            <person name="Bekaert M."/>
        </authorList>
    </citation>
    <scope>NUCLEOTIDE SEQUENCE</scope>
</reference>
<dbReference type="CDD" id="cd18316">
    <property type="entry name" value="BTB_POZ_KCTD-like"/>
    <property type="match status" value="1"/>
</dbReference>